<sequence>MNIFQYQGQEEDHYTHILMCILDYKCQLVLPQFIKGLIPQESNDFQYSSLSIHTRTKFCPQSPKKYEYVIGIAPYKSGLTHSELEDNSGSIPDAWICGENFNLLIEFKIRGVLDEGQISAHKRLVDKEDVQVIRLTWDNVMGSLAKIKTDDEVLNYLLQNFLILKSKFKSKRRSSGMPKEIISHINKSDELHFVITGSKTNKPYKVEKIFGDKIELINDELTGITVAREFIAQYVNQNKDALPFDYLGDATVINDFCVAPGRAEKKNQWNQWRLGSYLKSSGR</sequence>
<comment type="caution">
    <text evidence="1">The sequence shown here is derived from an EMBL/GenBank/DDBJ whole genome shotgun (WGS) entry which is preliminary data.</text>
</comment>
<evidence type="ECO:0000313" key="2">
    <source>
        <dbReference type="Proteomes" id="UP001516662"/>
    </source>
</evidence>
<gene>
    <name evidence="1" type="ORF">IMZ08_07310</name>
</gene>
<name>A0ABR9QH94_9BACI</name>
<dbReference type="Proteomes" id="UP001516662">
    <property type="component" value="Unassembled WGS sequence"/>
</dbReference>
<evidence type="ECO:0000313" key="1">
    <source>
        <dbReference type="EMBL" id="MBE4907860.1"/>
    </source>
</evidence>
<accession>A0ABR9QH94</accession>
<protein>
    <submittedName>
        <fullName evidence="1">Uncharacterized protein</fullName>
    </submittedName>
</protein>
<organism evidence="1 2">
    <name type="scientific">Litchfieldia luteola</name>
    <dbReference type="NCBI Taxonomy" id="682179"/>
    <lineage>
        <taxon>Bacteria</taxon>
        <taxon>Bacillati</taxon>
        <taxon>Bacillota</taxon>
        <taxon>Bacilli</taxon>
        <taxon>Bacillales</taxon>
        <taxon>Bacillaceae</taxon>
        <taxon>Litchfieldia</taxon>
    </lineage>
</organism>
<reference evidence="1 2" key="1">
    <citation type="submission" date="2020-10" db="EMBL/GenBank/DDBJ databases">
        <title>Bacillus sp. HD4P25, an endophyte from a halophyte.</title>
        <authorList>
            <person name="Sun J.-Q."/>
        </authorList>
    </citation>
    <scope>NUCLEOTIDE SEQUENCE [LARGE SCALE GENOMIC DNA]</scope>
    <source>
        <strain evidence="1 2">YIM 93174</strain>
    </source>
</reference>
<keyword evidence="2" id="KW-1185">Reference proteome</keyword>
<proteinExistence type="predicted"/>
<dbReference type="EMBL" id="JADCLJ010000018">
    <property type="protein sequence ID" value="MBE4907860.1"/>
    <property type="molecule type" value="Genomic_DNA"/>
</dbReference>